<dbReference type="Pfam" id="PF00677">
    <property type="entry name" value="Lum_binding"/>
    <property type="match status" value="2"/>
</dbReference>
<sequence length="202" mass="21991">MFTGLIEGMGTIKAIERVDETITMQIAAPAELLATYQIGDSMAIDGTCLTAVQKTVNAMTVELMPATYERTSFKNRKVGDQVNLERALAANGRFEGHLVSGHVDFVSQLVKRQVHDNALELTFSIDDPYAEQIISQGSVAINGVSLTVMASDGYQFTIGLIPHTQGKTNLASLTVGDQVNIETDLMGKYLINHLNRRKENGC</sequence>
<dbReference type="EMBL" id="AZFN01000012">
    <property type="protein sequence ID" value="KRM02342.1"/>
    <property type="molecule type" value="Genomic_DNA"/>
</dbReference>
<dbReference type="PATRIC" id="fig|1423749.3.peg.313"/>
<evidence type="ECO:0000313" key="12">
    <source>
        <dbReference type="EMBL" id="KRM02342.1"/>
    </source>
</evidence>
<gene>
    <name evidence="12" type="ORF">FC60_GL000312</name>
</gene>
<dbReference type="EC" id="2.5.1.9" evidence="4 9"/>
<reference evidence="12 13" key="1">
    <citation type="journal article" date="2015" name="Genome Announc.">
        <title>Expanding the biotechnology potential of lactobacilli through comparative genomics of 213 strains and associated genera.</title>
        <authorList>
            <person name="Sun Z."/>
            <person name="Harris H.M."/>
            <person name="McCann A."/>
            <person name="Guo C."/>
            <person name="Argimon S."/>
            <person name="Zhang W."/>
            <person name="Yang X."/>
            <person name="Jeffery I.B."/>
            <person name="Cooney J.C."/>
            <person name="Kagawa T.F."/>
            <person name="Liu W."/>
            <person name="Song Y."/>
            <person name="Salvetti E."/>
            <person name="Wrobel A."/>
            <person name="Rasinkangas P."/>
            <person name="Parkhill J."/>
            <person name="Rea M.C."/>
            <person name="O'Sullivan O."/>
            <person name="Ritari J."/>
            <person name="Douillard F.P."/>
            <person name="Paul Ross R."/>
            <person name="Yang R."/>
            <person name="Briner A.E."/>
            <person name="Felis G.E."/>
            <person name="de Vos W.M."/>
            <person name="Barrangou R."/>
            <person name="Klaenhammer T.R."/>
            <person name="Caufield P.W."/>
            <person name="Cui Y."/>
            <person name="Zhang H."/>
            <person name="O'Toole P.W."/>
        </authorList>
    </citation>
    <scope>NUCLEOTIDE SEQUENCE [LARGE SCALE GENOMIC DNA]</scope>
    <source>
        <strain evidence="12 13">DSM 16045</strain>
    </source>
</reference>
<dbReference type="InterPro" id="IPR026017">
    <property type="entry name" value="Lumazine-bd_dom"/>
</dbReference>
<dbReference type="GO" id="GO:0009231">
    <property type="term" value="P:riboflavin biosynthetic process"/>
    <property type="evidence" value="ECO:0007669"/>
    <property type="project" value="UniProtKB-KW"/>
</dbReference>
<feature type="repeat" description="Lumazine-binding" evidence="10">
    <location>
        <begin position="1"/>
        <end position="97"/>
    </location>
</feature>
<comment type="catalytic activity">
    <reaction evidence="1">
        <text>2 6,7-dimethyl-8-(1-D-ribityl)lumazine + H(+) = 5-amino-6-(D-ribitylamino)uracil + riboflavin</text>
        <dbReference type="Rhea" id="RHEA:20772"/>
        <dbReference type="ChEBI" id="CHEBI:15378"/>
        <dbReference type="ChEBI" id="CHEBI:15934"/>
        <dbReference type="ChEBI" id="CHEBI:57986"/>
        <dbReference type="ChEBI" id="CHEBI:58201"/>
        <dbReference type="EC" id="2.5.1.9"/>
    </reaction>
</comment>
<dbReference type="NCBIfam" id="NF006767">
    <property type="entry name" value="PRK09289.1"/>
    <property type="match status" value="1"/>
</dbReference>
<dbReference type="Gene3D" id="2.40.30.20">
    <property type="match status" value="2"/>
</dbReference>
<feature type="repeat" description="Lumazine-binding" evidence="10">
    <location>
        <begin position="98"/>
        <end position="194"/>
    </location>
</feature>
<comment type="caution">
    <text evidence="12">The sequence shown here is derived from an EMBL/GenBank/DDBJ whole genome shotgun (WGS) entry which is preliminary data.</text>
</comment>
<name>A0A0R1VGZ1_9LACO</name>
<proteinExistence type="predicted"/>
<comment type="function">
    <text evidence="2">Catalyzes the dismutation of two molecules of 6,7-dimethyl-8-ribityllumazine, resulting in the formation of riboflavin and 5-amino-6-(D-ribitylamino)uracil.</text>
</comment>
<protein>
    <recommendedName>
        <fullName evidence="5 9">Riboflavin synthase</fullName>
        <ecNumber evidence="4 9">2.5.1.9</ecNumber>
    </recommendedName>
</protein>
<dbReference type="PANTHER" id="PTHR21098">
    <property type="entry name" value="RIBOFLAVIN SYNTHASE ALPHA CHAIN"/>
    <property type="match status" value="1"/>
</dbReference>
<keyword evidence="7" id="KW-0808">Transferase</keyword>
<evidence type="ECO:0000256" key="10">
    <source>
        <dbReference type="PROSITE-ProRule" id="PRU00524"/>
    </source>
</evidence>
<organism evidence="12 13">
    <name type="scientific">Limosilactobacillus gastricus DSM 16045</name>
    <dbReference type="NCBI Taxonomy" id="1423749"/>
    <lineage>
        <taxon>Bacteria</taxon>
        <taxon>Bacillati</taxon>
        <taxon>Bacillota</taxon>
        <taxon>Bacilli</taxon>
        <taxon>Lactobacillales</taxon>
        <taxon>Lactobacillaceae</taxon>
        <taxon>Limosilactobacillus</taxon>
    </lineage>
</organism>
<dbReference type="PANTHER" id="PTHR21098:SF12">
    <property type="entry name" value="RIBOFLAVIN SYNTHASE"/>
    <property type="match status" value="1"/>
</dbReference>
<accession>A0A0R1VGZ1</accession>
<dbReference type="Proteomes" id="UP000051739">
    <property type="component" value="Unassembled WGS sequence"/>
</dbReference>
<evidence type="ECO:0000256" key="5">
    <source>
        <dbReference type="ARBA" id="ARBA00013950"/>
    </source>
</evidence>
<keyword evidence="13" id="KW-1185">Reference proteome</keyword>
<dbReference type="NCBIfam" id="TIGR00187">
    <property type="entry name" value="ribE"/>
    <property type="match status" value="1"/>
</dbReference>
<keyword evidence="6" id="KW-0686">Riboflavin biosynthesis</keyword>
<evidence type="ECO:0000256" key="8">
    <source>
        <dbReference type="ARBA" id="ARBA00022737"/>
    </source>
</evidence>
<keyword evidence="8" id="KW-0677">Repeat</keyword>
<dbReference type="InterPro" id="IPR017938">
    <property type="entry name" value="Riboflavin_synthase-like_b-brl"/>
</dbReference>
<dbReference type="AlphaFoldDB" id="A0A0R1VGZ1"/>
<dbReference type="GO" id="GO:0004746">
    <property type="term" value="F:riboflavin synthase activity"/>
    <property type="evidence" value="ECO:0007669"/>
    <property type="project" value="UniProtKB-UniRule"/>
</dbReference>
<dbReference type="RefSeq" id="WP_056937376.1">
    <property type="nucleotide sequence ID" value="NZ_AZFN01000012.1"/>
</dbReference>
<dbReference type="PROSITE" id="PS51177">
    <property type="entry name" value="LUMAZINE_BIND"/>
    <property type="match status" value="2"/>
</dbReference>
<evidence type="ECO:0000256" key="2">
    <source>
        <dbReference type="ARBA" id="ARBA00002803"/>
    </source>
</evidence>
<feature type="domain" description="Lumazine-binding" evidence="11">
    <location>
        <begin position="1"/>
        <end position="97"/>
    </location>
</feature>
<evidence type="ECO:0000256" key="9">
    <source>
        <dbReference type="NCBIfam" id="TIGR00187"/>
    </source>
</evidence>
<comment type="pathway">
    <text evidence="3">Cofactor biosynthesis; riboflavin biosynthesis; riboflavin from 2-hydroxy-3-oxobutyl phosphate and 5-amino-6-(D-ribitylamino)uracil: step 2/2.</text>
</comment>
<feature type="domain" description="Lumazine-binding" evidence="11">
    <location>
        <begin position="98"/>
        <end position="194"/>
    </location>
</feature>
<evidence type="ECO:0000256" key="7">
    <source>
        <dbReference type="ARBA" id="ARBA00022679"/>
    </source>
</evidence>
<evidence type="ECO:0000256" key="4">
    <source>
        <dbReference type="ARBA" id="ARBA00012827"/>
    </source>
</evidence>
<dbReference type="CDD" id="cd00402">
    <property type="entry name" value="Riboflavin_synthase_like"/>
    <property type="match status" value="1"/>
</dbReference>
<evidence type="ECO:0000259" key="11">
    <source>
        <dbReference type="PROSITE" id="PS51177"/>
    </source>
</evidence>
<evidence type="ECO:0000256" key="6">
    <source>
        <dbReference type="ARBA" id="ARBA00022619"/>
    </source>
</evidence>
<dbReference type="SUPFAM" id="SSF63380">
    <property type="entry name" value="Riboflavin synthase domain-like"/>
    <property type="match status" value="2"/>
</dbReference>
<dbReference type="InterPro" id="IPR001783">
    <property type="entry name" value="Lumazine-bd"/>
</dbReference>
<dbReference type="PIRSF" id="PIRSF000498">
    <property type="entry name" value="Riboflavin_syn_A"/>
    <property type="match status" value="1"/>
</dbReference>
<dbReference type="InterPro" id="IPR023366">
    <property type="entry name" value="ATP_synth_asu-like_sf"/>
</dbReference>
<evidence type="ECO:0000256" key="3">
    <source>
        <dbReference type="ARBA" id="ARBA00004887"/>
    </source>
</evidence>
<evidence type="ECO:0000256" key="1">
    <source>
        <dbReference type="ARBA" id="ARBA00000968"/>
    </source>
</evidence>
<evidence type="ECO:0000313" key="13">
    <source>
        <dbReference type="Proteomes" id="UP000051739"/>
    </source>
</evidence>